<evidence type="ECO:0000313" key="2">
    <source>
        <dbReference type="Proteomes" id="UP001215280"/>
    </source>
</evidence>
<name>A0AAD7NMS1_9AGAR</name>
<dbReference type="Proteomes" id="UP001215280">
    <property type="component" value="Unassembled WGS sequence"/>
</dbReference>
<dbReference type="AlphaFoldDB" id="A0AAD7NMS1"/>
<proteinExistence type="predicted"/>
<reference evidence="1" key="1">
    <citation type="submission" date="2023-03" db="EMBL/GenBank/DDBJ databases">
        <title>Massive genome expansion in bonnet fungi (Mycena s.s.) driven by repeated elements and novel gene families across ecological guilds.</title>
        <authorList>
            <consortium name="Lawrence Berkeley National Laboratory"/>
            <person name="Harder C.B."/>
            <person name="Miyauchi S."/>
            <person name="Viragh M."/>
            <person name="Kuo A."/>
            <person name="Thoen E."/>
            <person name="Andreopoulos B."/>
            <person name="Lu D."/>
            <person name="Skrede I."/>
            <person name="Drula E."/>
            <person name="Henrissat B."/>
            <person name="Morin E."/>
            <person name="Kohler A."/>
            <person name="Barry K."/>
            <person name="LaButti K."/>
            <person name="Morin E."/>
            <person name="Salamov A."/>
            <person name="Lipzen A."/>
            <person name="Mereny Z."/>
            <person name="Hegedus B."/>
            <person name="Baldrian P."/>
            <person name="Stursova M."/>
            <person name="Weitz H."/>
            <person name="Taylor A."/>
            <person name="Grigoriev I.V."/>
            <person name="Nagy L.G."/>
            <person name="Martin F."/>
            <person name="Kauserud H."/>
        </authorList>
    </citation>
    <scope>NUCLEOTIDE SEQUENCE</scope>
    <source>
        <strain evidence="1">CBHHK188m</strain>
    </source>
</reference>
<keyword evidence="2" id="KW-1185">Reference proteome</keyword>
<dbReference type="EMBL" id="JARJLG010000029">
    <property type="protein sequence ID" value="KAJ7767921.1"/>
    <property type="molecule type" value="Genomic_DNA"/>
</dbReference>
<feature type="non-terminal residue" evidence="1">
    <location>
        <position position="1"/>
    </location>
</feature>
<organism evidence="1 2">
    <name type="scientific">Mycena maculata</name>
    <dbReference type="NCBI Taxonomy" id="230809"/>
    <lineage>
        <taxon>Eukaryota</taxon>
        <taxon>Fungi</taxon>
        <taxon>Dikarya</taxon>
        <taxon>Basidiomycota</taxon>
        <taxon>Agaricomycotina</taxon>
        <taxon>Agaricomycetes</taxon>
        <taxon>Agaricomycetidae</taxon>
        <taxon>Agaricales</taxon>
        <taxon>Marasmiineae</taxon>
        <taxon>Mycenaceae</taxon>
        <taxon>Mycena</taxon>
    </lineage>
</organism>
<evidence type="ECO:0000313" key="1">
    <source>
        <dbReference type="EMBL" id="KAJ7767921.1"/>
    </source>
</evidence>
<gene>
    <name evidence="1" type="ORF">DFH07DRAFT_723440</name>
</gene>
<comment type="caution">
    <text evidence="1">The sequence shown here is derived from an EMBL/GenBank/DDBJ whole genome shotgun (WGS) entry which is preliminary data.</text>
</comment>
<protein>
    <submittedName>
        <fullName evidence="1">Uncharacterized protein</fullName>
    </submittedName>
</protein>
<sequence length="68" mass="7710">RIGDTGEPCGIPFSTAFISLRIPSMHTAACRSSRKDATHFTYWSGIPLRLNSVSSRWWLTKSKYPFMS</sequence>
<accession>A0AAD7NMS1</accession>
<feature type="non-terminal residue" evidence="1">
    <location>
        <position position="68"/>
    </location>
</feature>